<evidence type="ECO:0000313" key="1">
    <source>
        <dbReference type="EMBL" id="KPV54242.1"/>
    </source>
</evidence>
<reference evidence="1 2" key="1">
    <citation type="submission" date="2015-09" db="EMBL/GenBank/DDBJ databases">
        <title>Draft genome sequence of Kouleothrix aurantiaca JCM 19913.</title>
        <authorList>
            <person name="Hemp J."/>
        </authorList>
    </citation>
    <scope>NUCLEOTIDE SEQUENCE [LARGE SCALE GENOMIC DNA]</scope>
    <source>
        <strain evidence="1 2">COM-B</strain>
    </source>
</reference>
<feature type="non-terminal residue" evidence="1">
    <location>
        <position position="1"/>
    </location>
</feature>
<accession>A0A0P9D912</accession>
<evidence type="ECO:0000313" key="2">
    <source>
        <dbReference type="Proteomes" id="UP000050509"/>
    </source>
</evidence>
<comment type="caution">
    <text evidence="1">The sequence shown here is derived from an EMBL/GenBank/DDBJ whole genome shotgun (WGS) entry which is preliminary data.</text>
</comment>
<keyword evidence="2" id="KW-1185">Reference proteome</keyword>
<dbReference type="Proteomes" id="UP000050509">
    <property type="component" value="Unassembled WGS sequence"/>
</dbReference>
<dbReference type="AlphaFoldDB" id="A0A0P9D912"/>
<protein>
    <submittedName>
        <fullName evidence="1">Uncharacterized protein</fullName>
    </submittedName>
</protein>
<proteinExistence type="predicted"/>
<name>A0A0P9D912_9CHLR</name>
<dbReference type="EMBL" id="LJCR01000088">
    <property type="protein sequence ID" value="KPV54242.1"/>
    <property type="molecule type" value="Genomic_DNA"/>
</dbReference>
<gene>
    <name evidence="1" type="ORF">SE17_04940</name>
</gene>
<organism evidence="1 2">
    <name type="scientific">Kouleothrix aurantiaca</name>
    <dbReference type="NCBI Taxonomy" id="186479"/>
    <lineage>
        <taxon>Bacteria</taxon>
        <taxon>Bacillati</taxon>
        <taxon>Chloroflexota</taxon>
        <taxon>Chloroflexia</taxon>
        <taxon>Chloroflexales</taxon>
        <taxon>Roseiflexineae</taxon>
        <taxon>Roseiflexaceae</taxon>
        <taxon>Kouleothrix</taxon>
    </lineage>
</organism>
<sequence>ELFVWQGHHHVIADVLDRWRVDEGWWRWHVWREYFKVVTSTGLLTLIYHDVPSNTWRLQRVYD</sequence>